<dbReference type="InterPro" id="IPR055195">
    <property type="entry name" value="INTS7_C_plant"/>
</dbReference>
<feature type="domain" description="Integrator complex subunit 7 N-terminal" evidence="7">
    <location>
        <begin position="66"/>
        <end position="581"/>
    </location>
</feature>
<dbReference type="GO" id="GO:0032039">
    <property type="term" value="C:integrator complex"/>
    <property type="evidence" value="ECO:0000318"/>
    <property type="project" value="GO_Central"/>
</dbReference>
<accession>A0A9R1UPW9</accession>
<dbReference type="Proteomes" id="UP000235145">
    <property type="component" value="Unassembled WGS sequence"/>
</dbReference>
<dbReference type="PANTHER" id="PTHR13322">
    <property type="entry name" value="C1ORF73 PROTEIN"/>
    <property type="match status" value="1"/>
</dbReference>
<protein>
    <recommendedName>
        <fullName evidence="11">ARM repeat superfamily protein</fullName>
    </recommendedName>
</protein>
<evidence type="ECO:0000313" key="10">
    <source>
        <dbReference type="Proteomes" id="UP000235145"/>
    </source>
</evidence>
<comment type="similarity">
    <text evidence="3">Belongs to the Integrator subunit 7 family.</text>
</comment>
<dbReference type="InterPro" id="IPR056516">
    <property type="entry name" value="INTS7_N"/>
</dbReference>
<dbReference type="OrthoDB" id="1921953at2759"/>
<evidence type="ECO:0008006" key="11">
    <source>
        <dbReference type="Google" id="ProtNLM"/>
    </source>
</evidence>
<dbReference type="SUPFAM" id="SSF48371">
    <property type="entry name" value="ARM repeat"/>
    <property type="match status" value="1"/>
</dbReference>
<dbReference type="Pfam" id="PF22966">
    <property type="entry name" value="INTS7_C_plants"/>
    <property type="match status" value="1"/>
</dbReference>
<dbReference type="EMBL" id="NBSK02000008">
    <property type="protein sequence ID" value="KAJ0190848.1"/>
    <property type="molecule type" value="Genomic_DNA"/>
</dbReference>
<evidence type="ECO:0000313" key="9">
    <source>
        <dbReference type="EMBL" id="KAJ0190848.1"/>
    </source>
</evidence>
<evidence type="ECO:0000256" key="5">
    <source>
        <dbReference type="ARBA" id="ARBA00023242"/>
    </source>
</evidence>
<dbReference type="AlphaFoldDB" id="A0A9R1UPW9"/>
<name>A0A9R1UPW9_LACSA</name>
<feature type="domain" description="Integrator complex subunit 7 helical bundle" evidence="8">
    <location>
        <begin position="589"/>
        <end position="710"/>
    </location>
</feature>
<keyword evidence="4" id="KW-0963">Cytoplasm</keyword>
<evidence type="ECO:0000259" key="6">
    <source>
        <dbReference type="Pfam" id="PF22966"/>
    </source>
</evidence>
<evidence type="ECO:0000256" key="4">
    <source>
        <dbReference type="ARBA" id="ARBA00022490"/>
    </source>
</evidence>
<dbReference type="InterPro" id="IPR033060">
    <property type="entry name" value="INTS7"/>
</dbReference>
<dbReference type="InterPro" id="IPR056517">
    <property type="entry name" value="INTS7_HB"/>
</dbReference>
<gene>
    <name evidence="9" type="ORF">LSAT_V11C800402150</name>
</gene>
<sequence>MERTPAACAMDWSIHLDKALRSNNPGKRMEAIREVGDRLERWNKEPELSMAEFDMFGLVPGEDKLFANAILLRLADTFMSGDKQTKLCVVKIFLSELKHRKTKGFNRKNKGILLKNKVENHLELLRRVKVCFNSGDEDVRALALALFGCWSDFAKDNADIRYLILSSVVSCHFLEVKASLFAAGCFCEFSDDFARVLLEMLVNMVSSPEMPIASRVAGVRAFSKLGRSSTLNSKAYEEGLKLILCSMEDDIVTNMMISLSIIASRSSILISRQVDLLLSFLSQDKAIPLQATSLRCLHILLSRTRFCFSPPTDLITAIFTMLNGKLPPPMQSDALHIFYEFLLSKMLTFSCSEMKDSFTKLLTVVEIMMQSPLLSIRLFAIYALSDISGKFTRRAMSYDEVGSKTMASQAISFLMTRITLLANSQSDMEIDQEILGLLKTIFLLVNKCPNLDEFALNEIHLFINRILNKDDGVFILPCHLMSKLVVRISKVVNLCLKKLMKTGPLSIQVQNVVKLLIEDVCGSSYLDCYVHILYYLLLHPHTSSNFDESYLIKNDILALEKAKELLTKDKWSAYRIGKYAACKGAWFTAGFIFGELVTMVSFDSFHHWLTSLTLFTYSEMKIQYFSSPKQHSLLLNWLNSNRSSSSPDLSETNIENLDGVCKLLQSSKNILSTNGVMPSHQHYFHIQFLSLRSKVMETVAHIFKLLGTLTVSFQPLEQLSKRLLKLAHEYDLFATSFIDMDHTSRMLISSHALSCSVLAFIINDSQKLQIDFDAMLIHDLMSRIWNIDRETCKELMLLLETSFGQCVPQSKSLENVYEVTSIIRICLNVAKRRCDNNDRLEFVVDTVKNWLKISLRTPKYLFRVKPCVSCELFAMNRDSGNGGRICVMPGYHLHLDLCLQLCDISPEYRTRLTKLYCILQCKMSYELPGQSRGDKSQTDDDDDDDDEMVELSEKLAKYVNNGDRVGGYDKDREIVERIVCFRVNGEGQGFGSCMVDVCRFGLGCYEIKWRAGCLDVDGSFWSLNSSNSALFFTVEKK</sequence>
<evidence type="ECO:0000256" key="1">
    <source>
        <dbReference type="ARBA" id="ARBA00004123"/>
    </source>
</evidence>
<evidence type="ECO:0000259" key="7">
    <source>
        <dbReference type="Pfam" id="PF24436"/>
    </source>
</evidence>
<keyword evidence="5" id="KW-0539">Nucleus</keyword>
<proteinExistence type="inferred from homology"/>
<dbReference type="GO" id="GO:0034472">
    <property type="term" value="P:snRNA 3'-end processing"/>
    <property type="evidence" value="ECO:0000318"/>
    <property type="project" value="GO_Central"/>
</dbReference>
<evidence type="ECO:0000259" key="8">
    <source>
        <dbReference type="Pfam" id="PF24437"/>
    </source>
</evidence>
<evidence type="ECO:0000256" key="3">
    <source>
        <dbReference type="ARBA" id="ARBA00008565"/>
    </source>
</evidence>
<comment type="caution">
    <text evidence="9">The sequence shown here is derived from an EMBL/GenBank/DDBJ whole genome shotgun (WGS) entry which is preliminary data.</text>
</comment>
<dbReference type="Pfam" id="PF24437">
    <property type="entry name" value="INTS7_HB"/>
    <property type="match status" value="1"/>
</dbReference>
<dbReference type="PANTHER" id="PTHR13322:SF2">
    <property type="entry name" value="INTEGRATOR COMPLEX SUBUNIT 7"/>
    <property type="match status" value="1"/>
</dbReference>
<dbReference type="GO" id="GO:0005737">
    <property type="term" value="C:cytoplasm"/>
    <property type="evidence" value="ECO:0007669"/>
    <property type="project" value="UniProtKB-SubCell"/>
</dbReference>
<comment type="subcellular location">
    <subcellularLocation>
        <location evidence="2">Cytoplasm</location>
    </subcellularLocation>
    <subcellularLocation>
        <location evidence="1">Nucleus</location>
    </subcellularLocation>
</comment>
<keyword evidence="10" id="KW-1185">Reference proteome</keyword>
<dbReference type="Pfam" id="PF24436">
    <property type="entry name" value="INTS7_N"/>
    <property type="match status" value="1"/>
</dbReference>
<dbReference type="InterPro" id="IPR016024">
    <property type="entry name" value="ARM-type_fold"/>
</dbReference>
<evidence type="ECO:0000256" key="2">
    <source>
        <dbReference type="ARBA" id="ARBA00004496"/>
    </source>
</evidence>
<feature type="domain" description="Integrator complex subunit 7-like C-terminal" evidence="6">
    <location>
        <begin position="869"/>
        <end position="1035"/>
    </location>
</feature>
<reference evidence="9 10" key="1">
    <citation type="journal article" date="2017" name="Nat. Commun.">
        <title>Genome assembly with in vitro proximity ligation data and whole-genome triplication in lettuce.</title>
        <authorList>
            <person name="Reyes-Chin-Wo S."/>
            <person name="Wang Z."/>
            <person name="Yang X."/>
            <person name="Kozik A."/>
            <person name="Arikit S."/>
            <person name="Song C."/>
            <person name="Xia L."/>
            <person name="Froenicke L."/>
            <person name="Lavelle D.O."/>
            <person name="Truco M.J."/>
            <person name="Xia R."/>
            <person name="Zhu S."/>
            <person name="Xu C."/>
            <person name="Xu H."/>
            <person name="Xu X."/>
            <person name="Cox K."/>
            <person name="Korf I."/>
            <person name="Meyers B.C."/>
            <person name="Michelmore R.W."/>
        </authorList>
    </citation>
    <scope>NUCLEOTIDE SEQUENCE [LARGE SCALE GENOMIC DNA]</scope>
    <source>
        <strain evidence="10">cv. Salinas</strain>
        <tissue evidence="9">Seedlings</tissue>
    </source>
</reference>
<dbReference type="Gramene" id="rna-gnl|WGS:NBSK|LSAT_8X33541_mrna">
    <property type="protein sequence ID" value="cds-PLY89688.1"/>
    <property type="gene ID" value="gene-LSAT_8X33541"/>
</dbReference>
<organism evidence="9 10">
    <name type="scientific">Lactuca sativa</name>
    <name type="common">Garden lettuce</name>
    <dbReference type="NCBI Taxonomy" id="4236"/>
    <lineage>
        <taxon>Eukaryota</taxon>
        <taxon>Viridiplantae</taxon>
        <taxon>Streptophyta</taxon>
        <taxon>Embryophyta</taxon>
        <taxon>Tracheophyta</taxon>
        <taxon>Spermatophyta</taxon>
        <taxon>Magnoliopsida</taxon>
        <taxon>eudicotyledons</taxon>
        <taxon>Gunneridae</taxon>
        <taxon>Pentapetalae</taxon>
        <taxon>asterids</taxon>
        <taxon>campanulids</taxon>
        <taxon>Asterales</taxon>
        <taxon>Asteraceae</taxon>
        <taxon>Cichorioideae</taxon>
        <taxon>Cichorieae</taxon>
        <taxon>Lactucinae</taxon>
        <taxon>Lactuca</taxon>
    </lineage>
</organism>